<keyword evidence="3" id="KW-0694">RNA-binding</keyword>
<protein>
    <submittedName>
        <fullName evidence="5">Uncharacterized protein</fullName>
    </submittedName>
</protein>
<gene>
    <name evidence="5" type="ORF">RchiOBHm_Chr1g0316481</name>
</gene>
<organism evidence="5 6">
    <name type="scientific">Rosa chinensis</name>
    <name type="common">China rose</name>
    <dbReference type="NCBI Taxonomy" id="74649"/>
    <lineage>
        <taxon>Eukaryota</taxon>
        <taxon>Viridiplantae</taxon>
        <taxon>Streptophyta</taxon>
        <taxon>Embryophyta</taxon>
        <taxon>Tracheophyta</taxon>
        <taxon>Spermatophyta</taxon>
        <taxon>Magnoliopsida</taxon>
        <taxon>eudicotyledons</taxon>
        <taxon>Gunneridae</taxon>
        <taxon>Pentapetalae</taxon>
        <taxon>rosids</taxon>
        <taxon>fabids</taxon>
        <taxon>Rosales</taxon>
        <taxon>Rosaceae</taxon>
        <taxon>Rosoideae</taxon>
        <taxon>Rosoideae incertae sedis</taxon>
        <taxon>Rosa</taxon>
    </lineage>
</organism>
<evidence type="ECO:0000256" key="1">
    <source>
        <dbReference type="ARBA" id="ARBA00022555"/>
    </source>
</evidence>
<dbReference type="STRING" id="74649.A0A2P6S7M0"/>
<comment type="caution">
    <text evidence="5">The sequence shown here is derived from an EMBL/GenBank/DDBJ whole genome shotgun (WGS) entry which is preliminary data.</text>
</comment>
<dbReference type="AlphaFoldDB" id="A0A2P6S7M0"/>
<keyword evidence="1" id="KW-0820">tRNA-binding</keyword>
<dbReference type="InterPro" id="IPR004653">
    <property type="entry name" value="DusA"/>
</dbReference>
<feature type="region of interest" description="Disordered" evidence="4">
    <location>
        <begin position="93"/>
        <end position="126"/>
    </location>
</feature>
<dbReference type="Gramene" id="PRQ54690">
    <property type="protein sequence ID" value="PRQ54690"/>
    <property type="gene ID" value="RchiOBHm_Chr1g0316481"/>
</dbReference>
<name>A0A2P6S7M0_ROSCH</name>
<evidence type="ECO:0000256" key="4">
    <source>
        <dbReference type="SAM" id="MobiDB-lite"/>
    </source>
</evidence>
<reference evidence="5 6" key="1">
    <citation type="journal article" date="2018" name="Nat. Genet.">
        <title>The Rosa genome provides new insights in the design of modern roses.</title>
        <authorList>
            <person name="Bendahmane M."/>
        </authorList>
    </citation>
    <scope>NUCLEOTIDE SEQUENCE [LARGE SCALE GENOMIC DNA]</scope>
    <source>
        <strain evidence="6">cv. Old Blush</strain>
    </source>
</reference>
<keyword evidence="6" id="KW-1185">Reference proteome</keyword>
<accession>A0A2P6S7M0</accession>
<evidence type="ECO:0000313" key="5">
    <source>
        <dbReference type="EMBL" id="PRQ54690.1"/>
    </source>
</evidence>
<evidence type="ECO:0000313" key="6">
    <source>
        <dbReference type="Proteomes" id="UP000238479"/>
    </source>
</evidence>
<dbReference type="GO" id="GO:0000049">
    <property type="term" value="F:tRNA binding"/>
    <property type="evidence" value="ECO:0007669"/>
    <property type="project" value="UniProtKB-KW"/>
</dbReference>
<dbReference type="EMBL" id="PDCK01000039">
    <property type="protein sequence ID" value="PRQ54690.1"/>
    <property type="molecule type" value="Genomic_DNA"/>
</dbReference>
<proteinExistence type="predicted"/>
<evidence type="ECO:0000256" key="3">
    <source>
        <dbReference type="ARBA" id="ARBA00022884"/>
    </source>
</evidence>
<dbReference type="GO" id="GO:0017150">
    <property type="term" value="F:tRNA dihydrouridine synthase activity"/>
    <property type="evidence" value="ECO:0007669"/>
    <property type="project" value="InterPro"/>
</dbReference>
<dbReference type="PANTHER" id="PTHR42907:SF1">
    <property type="entry name" value="FMN-LINKED OXIDOREDUCTASES SUPERFAMILY PROTEIN"/>
    <property type="match status" value="1"/>
</dbReference>
<dbReference type="PANTHER" id="PTHR42907">
    <property type="entry name" value="FMN-LINKED OXIDOREDUCTASES SUPERFAMILY PROTEIN"/>
    <property type="match status" value="1"/>
</dbReference>
<evidence type="ECO:0000256" key="2">
    <source>
        <dbReference type="ARBA" id="ARBA00022857"/>
    </source>
</evidence>
<dbReference type="OMA" id="WHLETTT"/>
<sequence>MLFGHCVTSLRIYDIKLVFYKTQIFSYHMRLHNLVFVLLQPLLSLFYAQPGNSLWKCKADAAFMHCTTMKSFFEETLIAIPDFVLDAPVGAPPSGSNDPFGNIHTLLPPPYESREQELQYASSIKS</sequence>
<dbReference type="Proteomes" id="UP000238479">
    <property type="component" value="Chromosome 1"/>
</dbReference>
<keyword evidence="2" id="KW-0521">NADP</keyword>